<dbReference type="PANTHER" id="PTHR43685:SF2">
    <property type="entry name" value="GLYCOSYLTRANSFERASE 2-LIKE DOMAIN-CONTAINING PROTEIN"/>
    <property type="match status" value="1"/>
</dbReference>
<dbReference type="EMBL" id="SHKL01000001">
    <property type="protein sequence ID" value="RZT83370.1"/>
    <property type="molecule type" value="Genomic_DNA"/>
</dbReference>
<proteinExistence type="predicted"/>
<dbReference type="Proteomes" id="UP000291591">
    <property type="component" value="Unassembled WGS sequence"/>
</dbReference>
<organism evidence="3 4">
    <name type="scientific">Pseudonocardia sediminis</name>
    <dbReference type="NCBI Taxonomy" id="1397368"/>
    <lineage>
        <taxon>Bacteria</taxon>
        <taxon>Bacillati</taxon>
        <taxon>Actinomycetota</taxon>
        <taxon>Actinomycetes</taxon>
        <taxon>Pseudonocardiales</taxon>
        <taxon>Pseudonocardiaceae</taxon>
        <taxon>Pseudonocardia</taxon>
    </lineage>
</organism>
<keyword evidence="3" id="KW-0808">Transferase</keyword>
<comment type="caution">
    <text evidence="3">The sequence shown here is derived from an EMBL/GenBank/DDBJ whole genome shotgun (WGS) entry which is preliminary data.</text>
</comment>
<protein>
    <submittedName>
        <fullName evidence="3">Glycosyl transferase family 2</fullName>
    </submittedName>
</protein>
<evidence type="ECO:0000313" key="4">
    <source>
        <dbReference type="Proteomes" id="UP000291591"/>
    </source>
</evidence>
<name>A0A4V2FQ47_PSEST</name>
<evidence type="ECO:0000313" key="3">
    <source>
        <dbReference type="EMBL" id="RZT83370.1"/>
    </source>
</evidence>
<gene>
    <name evidence="3" type="ORF">EV383_0171</name>
</gene>
<dbReference type="GO" id="GO:0016740">
    <property type="term" value="F:transferase activity"/>
    <property type="evidence" value="ECO:0007669"/>
    <property type="project" value="UniProtKB-KW"/>
</dbReference>
<dbReference type="SUPFAM" id="SSF53448">
    <property type="entry name" value="Nucleotide-diphospho-sugar transferases"/>
    <property type="match status" value="1"/>
</dbReference>
<feature type="domain" description="Glycosyltransferase 2-like" evidence="2">
    <location>
        <begin position="52"/>
        <end position="173"/>
    </location>
</feature>
<reference evidence="3 4" key="1">
    <citation type="submission" date="2019-02" db="EMBL/GenBank/DDBJ databases">
        <title>Sequencing the genomes of 1000 actinobacteria strains.</title>
        <authorList>
            <person name="Klenk H.-P."/>
        </authorList>
    </citation>
    <scope>NUCLEOTIDE SEQUENCE [LARGE SCALE GENOMIC DNA]</scope>
    <source>
        <strain evidence="3 4">DSM 45779</strain>
    </source>
</reference>
<accession>A0A4V2FQ47</accession>
<dbReference type="Pfam" id="PF00535">
    <property type="entry name" value="Glycos_transf_2"/>
    <property type="match status" value="1"/>
</dbReference>
<dbReference type="InterPro" id="IPR001173">
    <property type="entry name" value="Glyco_trans_2-like"/>
</dbReference>
<sequence>MGVCSAKRGPLAGSHRSEGPAGTCRVGFDRQVATVARVVAHRTGNEAMTVDIMLPFFGDPDLLRRAVRSVLEQRRTDWRLTVVDDGYPDDTVEPWFAGLDDERVRYLRNPERLGAQPNNRLCLSYVEREFFVMMGADDLMLPSYLDTVLGLHESAPGSAVVQPGVEVMDENDAPVRPLADRVKAMLAPRGTGPRVVSGEPLAVSLLRGNWLYNPSLCWRTSAIKEITIPESADVFDLALPLDVIAAGGRMVVDDEVCFRYRRHRTSDSGSGAQAGNRFPEEKRFFAAEAQRMHDRGWHKAAAVARWHFSSRLNAAVQIPGALARRDGRALRVLAGHTTGR</sequence>
<dbReference type="Gene3D" id="3.90.550.10">
    <property type="entry name" value="Spore Coat Polysaccharide Biosynthesis Protein SpsA, Chain A"/>
    <property type="match status" value="1"/>
</dbReference>
<feature type="region of interest" description="Disordered" evidence="1">
    <location>
        <begin position="1"/>
        <end position="22"/>
    </location>
</feature>
<dbReference type="AlphaFoldDB" id="A0A4V2FQ47"/>
<dbReference type="PANTHER" id="PTHR43685">
    <property type="entry name" value="GLYCOSYLTRANSFERASE"/>
    <property type="match status" value="1"/>
</dbReference>
<evidence type="ECO:0000259" key="2">
    <source>
        <dbReference type="Pfam" id="PF00535"/>
    </source>
</evidence>
<keyword evidence="4" id="KW-1185">Reference proteome</keyword>
<dbReference type="InterPro" id="IPR050834">
    <property type="entry name" value="Glycosyltransf_2"/>
</dbReference>
<evidence type="ECO:0000256" key="1">
    <source>
        <dbReference type="SAM" id="MobiDB-lite"/>
    </source>
</evidence>
<dbReference type="InterPro" id="IPR029044">
    <property type="entry name" value="Nucleotide-diphossugar_trans"/>
</dbReference>